<dbReference type="PANTHER" id="PTHR47429:SF2">
    <property type="entry name" value="PROTEIN TWIN LOV 1"/>
    <property type="match status" value="1"/>
</dbReference>
<dbReference type="Proteomes" id="UP000641454">
    <property type="component" value="Unassembled WGS sequence"/>
</dbReference>
<keyword evidence="2" id="KW-0288">FMN</keyword>
<sequence length="171" mass="19490">MIDFKQYDNAVAKYHTDLNIKTTPISSWNFHHSLVQELRNAFVDANTIAQLGITFKWQEDIWDLKSTNSDEVIIVTDANLSIVFASQNITKMNGYKPEEVIGQRPTMFQGKSTSAVVSRQIGQAIQMRQPFEKTVVNYKKNGDTYICMIKGYPIFNDKGELCHFIAFEIAA</sequence>
<name>A0A923MYJ0_9FLAO</name>
<feature type="domain" description="PAS" evidence="4">
    <location>
        <begin position="73"/>
        <end position="103"/>
    </location>
</feature>
<dbReference type="PANTHER" id="PTHR47429">
    <property type="entry name" value="PROTEIN TWIN LOV 1"/>
    <property type="match status" value="1"/>
</dbReference>
<keyword evidence="1" id="KW-0285">Flavoprotein</keyword>
<evidence type="ECO:0000313" key="6">
    <source>
        <dbReference type="Proteomes" id="UP000641454"/>
    </source>
</evidence>
<comment type="caution">
    <text evidence="5">The sequence shown here is derived from an EMBL/GenBank/DDBJ whole genome shotgun (WGS) entry which is preliminary data.</text>
</comment>
<dbReference type="EMBL" id="JACRUL010000008">
    <property type="protein sequence ID" value="MBC5843877.1"/>
    <property type="molecule type" value="Genomic_DNA"/>
</dbReference>
<organism evidence="5 6">
    <name type="scientific">Flavobacterium muglaense</name>
    <dbReference type="NCBI Taxonomy" id="2764716"/>
    <lineage>
        <taxon>Bacteria</taxon>
        <taxon>Pseudomonadati</taxon>
        <taxon>Bacteroidota</taxon>
        <taxon>Flavobacteriia</taxon>
        <taxon>Flavobacteriales</taxon>
        <taxon>Flavobacteriaceae</taxon>
        <taxon>Flavobacterium</taxon>
    </lineage>
</organism>
<dbReference type="AlphaFoldDB" id="A0A923MYJ0"/>
<dbReference type="NCBIfam" id="TIGR00229">
    <property type="entry name" value="sensory_box"/>
    <property type="match status" value="1"/>
</dbReference>
<keyword evidence="3" id="KW-0157">Chromophore</keyword>
<gene>
    <name evidence="5" type="ORF">H8R25_05435</name>
</gene>
<dbReference type="CDD" id="cd00130">
    <property type="entry name" value="PAS"/>
    <property type="match status" value="1"/>
</dbReference>
<reference evidence="5 6" key="1">
    <citation type="submission" date="2020-08" db="EMBL/GenBank/DDBJ databases">
        <title>Description of novel Flavobacterium F-392 isolate.</title>
        <authorList>
            <person name="Saticioglu I.B."/>
            <person name="Duman M."/>
            <person name="Altun S."/>
        </authorList>
    </citation>
    <scope>NUCLEOTIDE SEQUENCE [LARGE SCALE GENOMIC DNA]</scope>
    <source>
        <strain evidence="5 6">F-392</strain>
    </source>
</reference>
<dbReference type="RefSeq" id="WP_187017548.1">
    <property type="nucleotide sequence ID" value="NZ_JACRUK010000008.1"/>
</dbReference>
<dbReference type="PROSITE" id="PS50112">
    <property type="entry name" value="PAS"/>
    <property type="match status" value="1"/>
</dbReference>
<keyword evidence="6" id="KW-1185">Reference proteome</keyword>
<evidence type="ECO:0000313" key="5">
    <source>
        <dbReference type="EMBL" id="MBC5843877.1"/>
    </source>
</evidence>
<dbReference type="InterPro" id="IPR000014">
    <property type="entry name" value="PAS"/>
</dbReference>
<dbReference type="SUPFAM" id="SSF55785">
    <property type="entry name" value="PYP-like sensor domain (PAS domain)"/>
    <property type="match status" value="1"/>
</dbReference>
<evidence type="ECO:0000259" key="4">
    <source>
        <dbReference type="PROSITE" id="PS50112"/>
    </source>
</evidence>
<dbReference type="Pfam" id="PF13426">
    <property type="entry name" value="PAS_9"/>
    <property type="match status" value="1"/>
</dbReference>
<evidence type="ECO:0000256" key="3">
    <source>
        <dbReference type="ARBA" id="ARBA00022991"/>
    </source>
</evidence>
<evidence type="ECO:0000256" key="2">
    <source>
        <dbReference type="ARBA" id="ARBA00022643"/>
    </source>
</evidence>
<accession>A0A923MYJ0</accession>
<proteinExistence type="predicted"/>
<evidence type="ECO:0000256" key="1">
    <source>
        <dbReference type="ARBA" id="ARBA00022630"/>
    </source>
</evidence>
<dbReference type="Gene3D" id="3.30.450.20">
    <property type="entry name" value="PAS domain"/>
    <property type="match status" value="1"/>
</dbReference>
<protein>
    <submittedName>
        <fullName evidence="5">PAS domain-containing protein</fullName>
    </submittedName>
</protein>
<dbReference type="InterPro" id="IPR035965">
    <property type="entry name" value="PAS-like_dom_sf"/>
</dbReference>